<dbReference type="KEGG" id="pkz:C5L36_0C06420"/>
<evidence type="ECO:0000259" key="5">
    <source>
        <dbReference type="PROSITE" id="PS50054"/>
    </source>
</evidence>
<dbReference type="InterPro" id="IPR020422">
    <property type="entry name" value="TYR_PHOSPHATASE_DUAL_dom"/>
</dbReference>
<keyword evidence="8" id="KW-1185">Reference proteome</keyword>
<dbReference type="GeneID" id="40384514"/>
<dbReference type="PANTHER" id="PTHR45848">
    <property type="entry name" value="DUAL SPECIFICITY PROTEIN PHOSPHATASE 12 FAMILY MEMBER"/>
    <property type="match status" value="1"/>
</dbReference>
<dbReference type="STRING" id="4909.A0A2U9R6W1"/>
<dbReference type="OrthoDB" id="2017893at2759"/>
<dbReference type="PANTHER" id="PTHR45848:SF4">
    <property type="entry name" value="DUAL SPECIFICITY PROTEIN PHOSPHATASE 12"/>
    <property type="match status" value="1"/>
</dbReference>
<gene>
    <name evidence="7" type="ORF">C5L36_0C06420</name>
</gene>
<dbReference type="AlphaFoldDB" id="A0A2U9R6W1"/>
<dbReference type="EMBL" id="CP028775">
    <property type="protein sequence ID" value="AWU76719.1"/>
    <property type="molecule type" value="Genomic_DNA"/>
</dbReference>
<dbReference type="SMART" id="SM00195">
    <property type="entry name" value="DSPc"/>
    <property type="match status" value="1"/>
</dbReference>
<evidence type="ECO:0000256" key="3">
    <source>
        <dbReference type="ARBA" id="ARBA00022801"/>
    </source>
</evidence>
<protein>
    <recommendedName>
        <fullName evidence="2">protein-tyrosine-phosphatase</fullName>
        <ecNumber evidence="2">3.1.3.48</ecNumber>
    </recommendedName>
</protein>
<evidence type="ECO:0000256" key="1">
    <source>
        <dbReference type="ARBA" id="ARBA00008601"/>
    </source>
</evidence>
<evidence type="ECO:0000256" key="2">
    <source>
        <dbReference type="ARBA" id="ARBA00013064"/>
    </source>
</evidence>
<evidence type="ECO:0000313" key="8">
    <source>
        <dbReference type="Proteomes" id="UP000249293"/>
    </source>
</evidence>
<dbReference type="Gene3D" id="3.90.190.10">
    <property type="entry name" value="Protein tyrosine phosphatase superfamily"/>
    <property type="match status" value="1"/>
</dbReference>
<evidence type="ECO:0000313" key="7">
    <source>
        <dbReference type="EMBL" id="AWU76719.1"/>
    </source>
</evidence>
<dbReference type="Proteomes" id="UP000249293">
    <property type="component" value="Chromosome 3"/>
</dbReference>
<dbReference type="GO" id="GO:0005634">
    <property type="term" value="C:nucleus"/>
    <property type="evidence" value="ECO:0007669"/>
    <property type="project" value="TreeGrafter"/>
</dbReference>
<proteinExistence type="inferred from homology"/>
<feature type="domain" description="Tyrosine-protein phosphatase" evidence="5">
    <location>
        <begin position="39"/>
        <end position="212"/>
    </location>
</feature>
<feature type="domain" description="Tyrosine specific protein phosphatases" evidence="6">
    <location>
        <begin position="111"/>
        <end position="189"/>
    </location>
</feature>
<name>A0A2U9R6W1_PICKU</name>
<evidence type="ECO:0000259" key="6">
    <source>
        <dbReference type="PROSITE" id="PS50056"/>
    </source>
</evidence>
<dbReference type="Pfam" id="PF00782">
    <property type="entry name" value="DSPc"/>
    <property type="match status" value="1"/>
</dbReference>
<organism evidence="7 8">
    <name type="scientific">Pichia kudriavzevii</name>
    <name type="common">Yeast</name>
    <name type="synonym">Issatchenkia orientalis</name>
    <dbReference type="NCBI Taxonomy" id="4909"/>
    <lineage>
        <taxon>Eukaryota</taxon>
        <taxon>Fungi</taxon>
        <taxon>Dikarya</taxon>
        <taxon>Ascomycota</taxon>
        <taxon>Saccharomycotina</taxon>
        <taxon>Pichiomycetes</taxon>
        <taxon>Pichiales</taxon>
        <taxon>Pichiaceae</taxon>
        <taxon>Pichia</taxon>
    </lineage>
</organism>
<dbReference type="PROSITE" id="PS50054">
    <property type="entry name" value="TYR_PHOSPHATASE_DUAL"/>
    <property type="match status" value="1"/>
</dbReference>
<dbReference type="GO" id="GO:0004725">
    <property type="term" value="F:protein tyrosine phosphatase activity"/>
    <property type="evidence" value="ECO:0007669"/>
    <property type="project" value="UniProtKB-EC"/>
</dbReference>
<comment type="similarity">
    <text evidence="1">Belongs to the protein-tyrosine phosphatase family. Non-receptor class dual specificity subfamily.</text>
</comment>
<dbReference type="InterPro" id="IPR029021">
    <property type="entry name" value="Prot-tyrosine_phosphatase-like"/>
</dbReference>
<dbReference type="PROSITE" id="PS50056">
    <property type="entry name" value="TYR_PHOSPHATASE_2"/>
    <property type="match status" value="1"/>
</dbReference>
<keyword evidence="4" id="KW-0904">Protein phosphatase</keyword>
<dbReference type="InterPro" id="IPR000340">
    <property type="entry name" value="Dual-sp_phosphatase_cat-dom"/>
</dbReference>
<reference evidence="7 8" key="1">
    <citation type="submission" date="2018-06" db="EMBL/GenBank/DDBJ databases">
        <title>Population genomics shows no distinction between pathogenic Candida krusei and environmental Pichia kudriavzevii: One species, four names.</title>
        <authorList>
            <person name="Douglass A.P."/>
            <person name="Offei B."/>
            <person name="Braun-Galleani S."/>
            <person name="Coughlan A.Y."/>
            <person name="Martos A."/>
            <person name="Ortiz-Merino R.A."/>
            <person name="Byrne K.P."/>
            <person name="Wolfe K.H."/>
        </authorList>
    </citation>
    <scope>NUCLEOTIDE SEQUENCE [LARGE SCALE GENOMIC DNA]</scope>
    <source>
        <strain evidence="7 8">CBS573</strain>
    </source>
</reference>
<evidence type="ECO:0000256" key="4">
    <source>
        <dbReference type="ARBA" id="ARBA00022912"/>
    </source>
</evidence>
<keyword evidence="3" id="KW-0378">Hydrolase</keyword>
<dbReference type="EC" id="3.1.3.48" evidence="2"/>
<dbReference type="InterPro" id="IPR000387">
    <property type="entry name" value="Tyr_Pase_dom"/>
</dbReference>
<dbReference type="VEuPathDB" id="FungiDB:C5L36_0C06420"/>
<accession>A0A2U9R6W1</accession>
<dbReference type="RefSeq" id="XP_029322196.1">
    <property type="nucleotide sequence ID" value="XM_029466336.1"/>
</dbReference>
<dbReference type="SUPFAM" id="SSF52799">
    <property type="entry name" value="(Phosphotyrosine protein) phosphatases II"/>
    <property type="match status" value="1"/>
</dbReference>
<dbReference type="GO" id="GO:0008138">
    <property type="term" value="F:protein tyrosine/serine/threonine phosphatase activity"/>
    <property type="evidence" value="ECO:0007669"/>
    <property type="project" value="TreeGrafter"/>
</dbReference>
<sequence length="399" mass="45872">MTGSCLKKKNNSGVKFFSDLYLLKNLCLHKSWIPTFPIEDNMTEDPKLYRALGPVFISSIEPLLSGKDLIDTNHIKTIISVTKSDIPQKYKTSPYVHLQVPIDDLDSEIIFPYIEQVNKLVKETIYKPTSKEVVIKNDGKFKPELSGNAVLIHCQSGISRSVAFACAYLMNRHNLPLEHALHAIRRNNPEHTFLPNDGFLQQLNVYKETDWCCDVATLRKVSPRWRAYRMQYLIAPQINRLNSGGNGGDNSFSVVEQANEKDDENWFGFKCAKCRALLASSSVYLPHLPPYEKDDKQMYFTKTVYKRKRVIDRQTGHNECTHVFTEPLQWMKEKITNNEELEGRLDCYKCNTKVGGWNWKGDRCSCGKWIVPAIHLLKSKIVQVDKNNRLILQSDNRAV</sequence>